<gene>
    <name evidence="2" type="ORF">P5G51_017585</name>
</gene>
<feature type="compositionally biased region" description="Polar residues" evidence="1">
    <location>
        <begin position="15"/>
        <end position="24"/>
    </location>
</feature>
<evidence type="ECO:0000313" key="3">
    <source>
        <dbReference type="Proteomes" id="UP001228376"/>
    </source>
</evidence>
<proteinExistence type="predicted"/>
<dbReference type="EMBL" id="JAROCA020000003">
    <property type="protein sequence ID" value="MDY0406909.1"/>
    <property type="molecule type" value="Genomic_DNA"/>
</dbReference>
<feature type="compositionally biased region" description="Basic and acidic residues" evidence="1">
    <location>
        <begin position="1"/>
        <end position="11"/>
    </location>
</feature>
<dbReference type="RefSeq" id="WP_306066022.1">
    <property type="nucleotide sequence ID" value="NZ_JAROCA020000003.1"/>
</dbReference>
<evidence type="ECO:0000256" key="1">
    <source>
        <dbReference type="SAM" id="MobiDB-lite"/>
    </source>
</evidence>
<feature type="compositionally biased region" description="Low complexity" evidence="1">
    <location>
        <begin position="80"/>
        <end position="101"/>
    </location>
</feature>
<protein>
    <submittedName>
        <fullName evidence="2">YppG family protein</fullName>
    </submittedName>
</protein>
<reference evidence="2 3" key="1">
    <citation type="submission" date="2023-10" db="EMBL/GenBank/DDBJ databases">
        <title>179-bfca-hs.</title>
        <authorList>
            <person name="Miliotis G."/>
            <person name="Sengupta P."/>
            <person name="Hameed A."/>
            <person name="Chuvochina M."/>
            <person name="Mcdonagh F."/>
            <person name="Simpson A.C."/>
            <person name="Singh N.K."/>
            <person name="Rekha P.D."/>
            <person name="Raman K."/>
            <person name="Hugenholtz P."/>
            <person name="Venkateswaran K."/>
        </authorList>
    </citation>
    <scope>NUCLEOTIDE SEQUENCE [LARGE SCALE GENOMIC DNA]</scope>
    <source>
        <strain evidence="2 3">179-BFC-A-HS</strain>
    </source>
</reference>
<comment type="caution">
    <text evidence="2">The sequence shown here is derived from an EMBL/GenBank/DDBJ whole genome shotgun (WGS) entry which is preliminary data.</text>
</comment>
<feature type="region of interest" description="Disordered" evidence="1">
    <location>
        <begin position="80"/>
        <end position="106"/>
    </location>
</feature>
<feature type="region of interest" description="Disordered" evidence="1">
    <location>
        <begin position="1"/>
        <end position="27"/>
    </location>
</feature>
<keyword evidence="3" id="KW-1185">Reference proteome</keyword>
<organism evidence="2 3">
    <name type="scientific">Tigheibacillus jepli</name>
    <dbReference type="NCBI Taxonomy" id="3035914"/>
    <lineage>
        <taxon>Bacteria</taxon>
        <taxon>Bacillati</taxon>
        <taxon>Bacillota</taxon>
        <taxon>Bacilli</taxon>
        <taxon>Bacillales</taxon>
        <taxon>Bacillaceae</taxon>
        <taxon>Tigheibacillus</taxon>
    </lineage>
</organism>
<evidence type="ECO:0000313" key="2">
    <source>
        <dbReference type="EMBL" id="MDY0406909.1"/>
    </source>
</evidence>
<dbReference type="Proteomes" id="UP001228376">
    <property type="component" value="Unassembled WGS sequence"/>
</dbReference>
<accession>A0ABU5CKM5</accession>
<name>A0ABU5CKM5_9BACI</name>
<sequence length="170" mass="19269">MRYPFHSDGKFPSDFMNSPNQLSRQPEMGNAFQQQQFFPYDTNPFMNQQFANNDNKQFPWSSPQNTAQPFNMEHSFYGGFPFQSPNPFTTQTPPSQQATPQQQPPWPMAPFQPGPFKPMKPGGIMGYFHDKDGQLNVDKVLSTVGHAASTFQQLTPMVKSLGSFFSAFRG</sequence>